<protein>
    <recommendedName>
        <fullName evidence="2">LiaI-LiaF-like transmembrane region domain-containing protein</fullName>
    </recommendedName>
</protein>
<feature type="transmembrane region" description="Helical" evidence="1">
    <location>
        <begin position="81"/>
        <end position="99"/>
    </location>
</feature>
<evidence type="ECO:0000256" key="1">
    <source>
        <dbReference type="SAM" id="Phobius"/>
    </source>
</evidence>
<proteinExistence type="predicted"/>
<organism evidence="3 4">
    <name type="scientific">Metabacillus litoralis</name>
    <dbReference type="NCBI Taxonomy" id="152268"/>
    <lineage>
        <taxon>Bacteria</taxon>
        <taxon>Bacillati</taxon>
        <taxon>Bacillota</taxon>
        <taxon>Bacilli</taxon>
        <taxon>Bacillales</taxon>
        <taxon>Bacillaceae</taxon>
        <taxon>Metabacillus</taxon>
    </lineage>
</organism>
<dbReference type="Pfam" id="PF18917">
    <property type="entry name" value="LiaI-LiaF-like_TM1"/>
    <property type="match status" value="1"/>
</dbReference>
<gene>
    <name evidence="3" type="ORF">FS935_13755</name>
</gene>
<dbReference type="OrthoDB" id="2989824at2"/>
<feature type="transmembrane region" description="Helical" evidence="1">
    <location>
        <begin position="143"/>
        <end position="158"/>
    </location>
</feature>
<accession>A0A5C6VYS4</accession>
<comment type="caution">
    <text evidence="3">The sequence shown here is derived from an EMBL/GenBank/DDBJ whole genome shotgun (WGS) entry which is preliminary data.</text>
</comment>
<keyword evidence="1" id="KW-0472">Membrane</keyword>
<evidence type="ECO:0000259" key="2">
    <source>
        <dbReference type="Pfam" id="PF18917"/>
    </source>
</evidence>
<feature type="transmembrane region" description="Helical" evidence="1">
    <location>
        <begin position="59"/>
        <end position="75"/>
    </location>
</feature>
<feature type="transmembrane region" description="Helical" evidence="1">
    <location>
        <begin position="106"/>
        <end position="123"/>
    </location>
</feature>
<name>A0A5C6VYS4_9BACI</name>
<evidence type="ECO:0000313" key="3">
    <source>
        <dbReference type="EMBL" id="TXC90124.1"/>
    </source>
</evidence>
<reference evidence="3 4" key="1">
    <citation type="journal article" date="2005" name="Int. J. Syst. Evol. Microbiol.">
        <title>Bacillus litoralis sp. nov., isolated from a tidal flat of the Yellow Sea in Korea.</title>
        <authorList>
            <person name="Yoon J.H."/>
            <person name="Oh T.K."/>
        </authorList>
    </citation>
    <scope>NUCLEOTIDE SEQUENCE [LARGE SCALE GENOMIC DNA]</scope>
    <source>
        <strain evidence="3 4">SW-211</strain>
    </source>
</reference>
<feature type="transmembrane region" description="Helical" evidence="1">
    <location>
        <begin position="33"/>
        <end position="52"/>
    </location>
</feature>
<dbReference type="RefSeq" id="WP_146949194.1">
    <property type="nucleotide sequence ID" value="NZ_VOQF01000007.1"/>
</dbReference>
<dbReference type="Proteomes" id="UP000321363">
    <property type="component" value="Unassembled WGS sequence"/>
</dbReference>
<keyword evidence="1" id="KW-1133">Transmembrane helix</keyword>
<dbReference type="EMBL" id="VOQF01000007">
    <property type="protein sequence ID" value="TXC90124.1"/>
    <property type="molecule type" value="Genomic_DNA"/>
</dbReference>
<keyword evidence="1" id="KW-0812">Transmembrane</keyword>
<keyword evidence="4" id="KW-1185">Reference proteome</keyword>
<feature type="domain" description="LiaI-LiaF-like transmembrane region" evidence="2">
    <location>
        <begin position="7"/>
        <end position="47"/>
    </location>
</feature>
<dbReference type="InterPro" id="IPR043726">
    <property type="entry name" value="LiaI-LiaF-like_TM1"/>
</dbReference>
<dbReference type="AlphaFoldDB" id="A0A5C6VYS4"/>
<sequence length="162" mass="18504">MKNQKLLPAIILLALGIFYSIQNFNIHLFNFQNSWQMLLILLGFAFLISGHFAQDFSSILPGVILTGLGVHFIYYDKLTSWPDHPAAFLFILAIGMILTSIKTKTGYVQGFALFATGLFLHFFQKIIESITLLQNFATLIEKYWPLLLIIIGSYLLLMKKRK</sequence>
<evidence type="ECO:0000313" key="4">
    <source>
        <dbReference type="Proteomes" id="UP000321363"/>
    </source>
</evidence>